<evidence type="ECO:0000256" key="5">
    <source>
        <dbReference type="ARBA" id="ARBA00022787"/>
    </source>
</evidence>
<dbReference type="GO" id="GO:0046982">
    <property type="term" value="F:protein heterodimerization activity"/>
    <property type="evidence" value="ECO:0007669"/>
    <property type="project" value="InterPro"/>
</dbReference>
<keyword evidence="4" id="KW-0808">Transferase</keyword>
<dbReference type="CDD" id="cd07989">
    <property type="entry name" value="LPLAT_AGPAT-like"/>
    <property type="match status" value="1"/>
</dbReference>
<keyword evidence="8" id="KW-0496">Mitochondrion</keyword>
<dbReference type="GeneID" id="62202898"/>
<dbReference type="GO" id="GO:0035965">
    <property type="term" value="P:cardiolipin acyl-chain remodeling"/>
    <property type="evidence" value="ECO:0007669"/>
    <property type="project" value="TreeGrafter"/>
</dbReference>
<evidence type="ECO:0000256" key="17">
    <source>
        <dbReference type="ARBA" id="ARBA00075891"/>
    </source>
</evidence>
<evidence type="ECO:0000256" key="14">
    <source>
        <dbReference type="ARBA" id="ARBA00061393"/>
    </source>
</evidence>
<keyword evidence="6" id="KW-0999">Mitochondrion inner membrane</keyword>
<feature type="non-terminal residue" evidence="20">
    <location>
        <position position="727"/>
    </location>
</feature>
<dbReference type="InterPro" id="IPR009072">
    <property type="entry name" value="Histone-fold"/>
</dbReference>
<evidence type="ECO:0000256" key="18">
    <source>
        <dbReference type="SAM" id="MobiDB-lite"/>
    </source>
</evidence>
<gene>
    <name evidence="20" type="ORF">GT037_004673</name>
</gene>
<evidence type="ECO:0000256" key="2">
    <source>
        <dbReference type="ARBA" id="ARBA00004137"/>
    </source>
</evidence>
<dbReference type="EMBL" id="JAAABM010000005">
    <property type="protein sequence ID" value="KAF7677814.1"/>
    <property type="molecule type" value="Genomic_DNA"/>
</dbReference>
<evidence type="ECO:0000256" key="6">
    <source>
        <dbReference type="ARBA" id="ARBA00022792"/>
    </source>
</evidence>
<dbReference type="PANTHER" id="PTHR12497">
    <property type="entry name" value="TAZ PROTEIN TAFAZZIN"/>
    <property type="match status" value="1"/>
</dbReference>
<dbReference type="PRINTS" id="PR00979">
    <property type="entry name" value="TAFAZZIN"/>
</dbReference>
<protein>
    <recommendedName>
        <fullName evidence="16">NCT transcriptional regulatory complex subunit A</fullName>
    </recommendedName>
    <alternativeName>
        <fullName evidence="17">Negative cofactor 2 AB</fullName>
    </alternativeName>
</protein>
<dbReference type="SUPFAM" id="SSF47113">
    <property type="entry name" value="Histone-fold"/>
    <property type="match status" value="1"/>
</dbReference>
<dbReference type="GO" id="GO:0047184">
    <property type="term" value="F:1-acylglycerophosphocholine O-acyltransferase activity"/>
    <property type="evidence" value="ECO:0007669"/>
    <property type="project" value="TreeGrafter"/>
</dbReference>
<dbReference type="RefSeq" id="XP_038787992.1">
    <property type="nucleotide sequence ID" value="XM_038929720.1"/>
</dbReference>
<comment type="caution">
    <text evidence="20">The sequence shown here is derived from an EMBL/GenBank/DDBJ whole genome shotgun (WGS) entry which is preliminary data.</text>
</comment>
<reference evidence="20" key="2">
    <citation type="submission" date="2020-08" db="EMBL/GenBank/DDBJ databases">
        <title>Draft Genome Sequence of Cumin Blight Pathogen Alternaria burnsii.</title>
        <authorList>
            <person name="Feng Z."/>
        </authorList>
    </citation>
    <scope>NUCLEOTIDE SEQUENCE</scope>
    <source>
        <strain evidence="20">CBS107.38</strain>
    </source>
</reference>
<dbReference type="GO" id="GO:0007007">
    <property type="term" value="P:inner mitochondrial membrane organization"/>
    <property type="evidence" value="ECO:0007669"/>
    <property type="project" value="TreeGrafter"/>
</dbReference>
<dbReference type="InterPro" id="IPR003958">
    <property type="entry name" value="CBFA_NFYB_domain"/>
</dbReference>
<feature type="compositionally biased region" description="Basic and acidic residues" evidence="18">
    <location>
        <begin position="696"/>
        <end position="708"/>
    </location>
</feature>
<comment type="subcellular location">
    <subcellularLocation>
        <location evidence="2">Mitochondrion inner membrane</location>
        <topology evidence="2">Peripheral membrane protein</topology>
        <orientation evidence="2">Intermembrane side</orientation>
    </subcellularLocation>
    <subcellularLocation>
        <location evidence="12">Mitochondrion outer membrane</location>
        <topology evidence="12">Peripheral membrane protein</topology>
        <orientation evidence="12">Intermembrane side</orientation>
    </subcellularLocation>
    <subcellularLocation>
        <location evidence="1">Nucleus</location>
    </subcellularLocation>
</comment>
<dbReference type="AlphaFoldDB" id="A0A8H7EJA7"/>
<keyword evidence="11" id="KW-0012">Acyltransferase</keyword>
<evidence type="ECO:0000256" key="4">
    <source>
        <dbReference type="ARBA" id="ARBA00022679"/>
    </source>
</evidence>
<dbReference type="CDD" id="cd22906">
    <property type="entry name" value="HFD_DRAP1"/>
    <property type="match status" value="1"/>
</dbReference>
<sequence>NSHSLAAVTLVGRSSQLLGAKSSHVAVNPTTTPMRPEEQPEAPSGPWRAASVFTMGAVGLLCKGFLTGLSKVETHGMEGFLKLLDEREDPASRERGLITVSNHISVMDDPILWGILPLSYMFNPDNLRWGLGSYDLCFTNKGLSTFFTFGQVLPTHRSAHSQFGGLFQPTITQAIRLLSRGPFYEQDGPVKPTTSLKSPDLIDPFTDGHLTFSTNGQDTFPAPSAYLSRRHAWVHIFPEGMIHQSEDRIMRYFKWGVSRLILESDPMPDIVPIFIEGFDNIMHETRTFPRFIPRPFKNVRVTFGEKLDAEEVFGDLRARWKQMRATEERKEGQLEVGVLNEKLKYSPEAVSIRKECTRRMRQAVLDVRRQRGYPEDDPKNSLAETWLREGPGDRGGFVIANRSRHRHAVWTWRMCLWRARVVIHCWLRALTETFPRRTLGRNDEGDEAEESKPKSGFTVLSGGRWQMLSPPAPHQDRSSFIASPRLATRPNYRVISPRSLSSKHQPMDSNWAPQSPDLSSYYYSAEQPTHPQHTGYRGSISHVAPPFAPTHPAPTLQANPAPQPFMPRGVKKEESMQDADYMPDASVPAIMADAGSGLGGADTPNTDHITIKNHFPVARIKRIMQADDDVGKVAQVTPVVVSKALELFMISLVTKAAAEAKARNSKRVGSIHLKQAITKTDRFDFLNEIVSKVADAPEKNEGDMDVDGKKKKTSSRKKKKAESDDDF</sequence>
<reference evidence="20" key="1">
    <citation type="submission" date="2020-01" db="EMBL/GenBank/DDBJ databases">
        <authorList>
            <person name="Feng Z.H.Z."/>
        </authorList>
    </citation>
    <scope>NUCLEOTIDE SEQUENCE</scope>
    <source>
        <strain evidence="20">CBS107.38</strain>
    </source>
</reference>
<evidence type="ECO:0000313" key="21">
    <source>
        <dbReference type="Proteomes" id="UP000596902"/>
    </source>
</evidence>
<evidence type="ECO:0000256" key="13">
    <source>
        <dbReference type="ARBA" id="ARBA00047906"/>
    </source>
</evidence>
<keyword evidence="9" id="KW-0472">Membrane</keyword>
<organism evidence="20 21">
    <name type="scientific">Alternaria burnsii</name>
    <dbReference type="NCBI Taxonomy" id="1187904"/>
    <lineage>
        <taxon>Eukaryota</taxon>
        <taxon>Fungi</taxon>
        <taxon>Dikarya</taxon>
        <taxon>Ascomycota</taxon>
        <taxon>Pezizomycotina</taxon>
        <taxon>Dothideomycetes</taxon>
        <taxon>Pleosporomycetidae</taxon>
        <taxon>Pleosporales</taxon>
        <taxon>Pleosporineae</taxon>
        <taxon>Pleosporaceae</taxon>
        <taxon>Alternaria</taxon>
        <taxon>Alternaria sect. Alternaria</taxon>
    </lineage>
</organism>
<evidence type="ECO:0000256" key="10">
    <source>
        <dbReference type="ARBA" id="ARBA00023242"/>
    </source>
</evidence>
<evidence type="ECO:0000256" key="8">
    <source>
        <dbReference type="ARBA" id="ARBA00023128"/>
    </source>
</evidence>
<comment type="subunit">
    <text evidence="15">Forms the NCT transcriptional regulatory complex with nctB and mot1.</text>
</comment>
<feature type="compositionally biased region" description="Basic residues" evidence="18">
    <location>
        <begin position="709"/>
        <end position="720"/>
    </location>
</feature>
<comment type="catalytic activity">
    <reaction evidence="13">
        <text>1'-[1,2-diacyl-sn-glycero-3-phospho],3'-[1-acyl-sn-glycero-3-phospho]-glycerol + a 1,2-diacyl-sn-glycero-3-phosphocholine = a cardiolipin + a 1-acyl-sn-glycero-3-phosphocholine</text>
        <dbReference type="Rhea" id="RHEA:33731"/>
        <dbReference type="ChEBI" id="CHEBI:57643"/>
        <dbReference type="ChEBI" id="CHEBI:58168"/>
        <dbReference type="ChEBI" id="CHEBI:62237"/>
        <dbReference type="ChEBI" id="CHEBI:64743"/>
    </reaction>
    <physiologicalReaction direction="left-to-right" evidence="13">
        <dbReference type="Rhea" id="RHEA:33732"/>
    </physiologicalReaction>
    <physiologicalReaction direction="right-to-left" evidence="13">
        <dbReference type="Rhea" id="RHEA:33733"/>
    </physiologicalReaction>
</comment>
<evidence type="ECO:0000256" key="9">
    <source>
        <dbReference type="ARBA" id="ARBA00023136"/>
    </source>
</evidence>
<evidence type="ECO:0000313" key="20">
    <source>
        <dbReference type="EMBL" id="KAF7677814.1"/>
    </source>
</evidence>
<name>A0A8H7EJA7_9PLEO</name>
<evidence type="ECO:0000256" key="11">
    <source>
        <dbReference type="ARBA" id="ARBA00023315"/>
    </source>
</evidence>
<dbReference type="Pfam" id="PF00808">
    <property type="entry name" value="CBFD_NFYB_HMF"/>
    <property type="match status" value="1"/>
</dbReference>
<evidence type="ECO:0000259" key="19">
    <source>
        <dbReference type="SMART" id="SM00563"/>
    </source>
</evidence>
<proteinExistence type="inferred from homology"/>
<feature type="region of interest" description="Disordered" evidence="18">
    <location>
        <begin position="696"/>
        <end position="727"/>
    </location>
</feature>
<keyword evidence="21" id="KW-1185">Reference proteome</keyword>
<accession>A0A8H7EJA7</accession>
<evidence type="ECO:0000256" key="1">
    <source>
        <dbReference type="ARBA" id="ARBA00004123"/>
    </source>
</evidence>
<dbReference type="InterPro" id="IPR000872">
    <property type="entry name" value="Tafazzin"/>
</dbReference>
<keyword evidence="7" id="KW-0443">Lipid metabolism</keyword>
<dbReference type="SMART" id="SM00563">
    <property type="entry name" value="PlsC"/>
    <property type="match status" value="1"/>
</dbReference>
<feature type="domain" description="Phospholipid/glycerol acyltransferase" evidence="19">
    <location>
        <begin position="97"/>
        <end position="278"/>
    </location>
</feature>
<dbReference type="SUPFAM" id="SSF69593">
    <property type="entry name" value="Glycerol-3-phosphate (1)-acyltransferase"/>
    <property type="match status" value="1"/>
</dbReference>
<feature type="region of interest" description="Disordered" evidence="18">
    <location>
        <begin position="438"/>
        <end position="483"/>
    </location>
</feature>
<dbReference type="GO" id="GO:0005634">
    <property type="term" value="C:nucleus"/>
    <property type="evidence" value="ECO:0007669"/>
    <property type="project" value="UniProtKB-SubCell"/>
</dbReference>
<dbReference type="Gene3D" id="1.10.20.10">
    <property type="entry name" value="Histone, subunit A"/>
    <property type="match status" value="1"/>
</dbReference>
<dbReference type="Proteomes" id="UP000596902">
    <property type="component" value="Unassembled WGS sequence"/>
</dbReference>
<comment type="similarity">
    <text evidence="3">Belongs to the taffazin family.</text>
</comment>
<comment type="similarity">
    <text evidence="14">Belongs to the NC2 alpha/DRAP1 family.</text>
</comment>
<dbReference type="PANTHER" id="PTHR12497:SF0">
    <property type="entry name" value="TAFAZZIN"/>
    <property type="match status" value="1"/>
</dbReference>
<dbReference type="InterPro" id="IPR002123">
    <property type="entry name" value="Plipid/glycerol_acylTrfase"/>
</dbReference>
<keyword evidence="5" id="KW-1000">Mitochondrion outer membrane</keyword>
<evidence type="ECO:0000256" key="3">
    <source>
        <dbReference type="ARBA" id="ARBA00010524"/>
    </source>
</evidence>
<dbReference type="GO" id="GO:0005743">
    <property type="term" value="C:mitochondrial inner membrane"/>
    <property type="evidence" value="ECO:0007669"/>
    <property type="project" value="UniProtKB-SubCell"/>
</dbReference>
<keyword evidence="10" id="KW-0539">Nucleus</keyword>
<dbReference type="GO" id="GO:0005741">
    <property type="term" value="C:mitochondrial outer membrane"/>
    <property type="evidence" value="ECO:0007669"/>
    <property type="project" value="UniProtKB-SubCell"/>
</dbReference>
<evidence type="ECO:0000256" key="15">
    <source>
        <dbReference type="ARBA" id="ARBA00065307"/>
    </source>
</evidence>
<evidence type="ECO:0000256" key="7">
    <source>
        <dbReference type="ARBA" id="ARBA00023098"/>
    </source>
</evidence>
<dbReference type="FunFam" id="1.10.20.10:FF:000036">
    <property type="entry name" value="CBF/NF-Y family transcription factor"/>
    <property type="match status" value="1"/>
</dbReference>
<feature type="region of interest" description="Disordered" evidence="18">
    <location>
        <begin position="26"/>
        <end position="46"/>
    </location>
</feature>
<evidence type="ECO:0000256" key="12">
    <source>
        <dbReference type="ARBA" id="ARBA00024323"/>
    </source>
</evidence>
<evidence type="ECO:0000256" key="16">
    <source>
        <dbReference type="ARBA" id="ARBA00072430"/>
    </source>
</evidence>